<feature type="region of interest" description="Disordered" evidence="1">
    <location>
        <begin position="223"/>
        <end position="284"/>
    </location>
</feature>
<dbReference type="GO" id="GO:0005525">
    <property type="term" value="F:GTP binding"/>
    <property type="evidence" value="ECO:0007669"/>
    <property type="project" value="TreeGrafter"/>
</dbReference>
<dbReference type="GO" id="GO:0003924">
    <property type="term" value="F:GTPase activity"/>
    <property type="evidence" value="ECO:0007669"/>
    <property type="project" value="TreeGrafter"/>
</dbReference>
<dbReference type="GO" id="GO:0000462">
    <property type="term" value="P:maturation of SSU-rRNA from tricistronic rRNA transcript (SSU-rRNA, 5.8S rRNA, LSU-rRNA)"/>
    <property type="evidence" value="ECO:0007669"/>
    <property type="project" value="TreeGrafter"/>
</dbReference>
<keyword evidence="4" id="KW-1185">Reference proteome</keyword>
<comment type="caution">
    <text evidence="3">The sequence shown here is derived from an EMBL/GenBank/DDBJ whole genome shotgun (WGS) entry which is preliminary data.</text>
</comment>
<evidence type="ECO:0000313" key="3">
    <source>
        <dbReference type="EMBL" id="TRZ00408.1"/>
    </source>
</evidence>
<protein>
    <recommendedName>
        <fullName evidence="2">Ribosome biogenesis protein BMS1/TSR1 C-terminal domain-containing protein</fullName>
    </recommendedName>
</protein>
<dbReference type="Pfam" id="PF04950">
    <property type="entry name" value="RIBIOP_C"/>
    <property type="match status" value="1"/>
</dbReference>
<evidence type="ECO:0000256" key="1">
    <source>
        <dbReference type="SAM" id="MobiDB-lite"/>
    </source>
</evidence>
<dbReference type="SMART" id="SM01362">
    <property type="entry name" value="DUF663"/>
    <property type="match status" value="1"/>
</dbReference>
<dbReference type="GO" id="GO:0030686">
    <property type="term" value="C:90S preribosome"/>
    <property type="evidence" value="ECO:0007669"/>
    <property type="project" value="TreeGrafter"/>
</dbReference>
<dbReference type="InterPro" id="IPR039761">
    <property type="entry name" value="Bms1/Tsr1"/>
</dbReference>
<feature type="compositionally biased region" description="Basic and acidic residues" evidence="1">
    <location>
        <begin position="192"/>
        <end position="205"/>
    </location>
</feature>
<sequence length="284" mass="32305">MTGGVKANFRIAATGVVLDLDKSVSIVKKLKLVGYPFKILKNTCFVQGMFNSVLEVAKFEGASIRTVSGIKGQIKKALRTPPGTFRATFEDRLLMSDIVFLRSWYPVTIPQLYNPVTSLLMPVGQKDTWSGMRTLGQLKHDMGIRNNPNQDSLYKPVVRQARHFNPLHIPKELQKALPFKSKPKLMQAKGKTPRDLQRPTVIREPHERKVAALLDALSSVYAHKNKKDRTEQRAKHKEFLKQKDKEEAEKQKRLKVEKKKTYRAMGQKEKKKLKSSLKGTSKGN</sequence>
<dbReference type="GO" id="GO:0034511">
    <property type="term" value="F:U3 snoRNA binding"/>
    <property type="evidence" value="ECO:0007669"/>
    <property type="project" value="TreeGrafter"/>
</dbReference>
<dbReference type="PANTHER" id="PTHR12858:SF2">
    <property type="entry name" value="RIBOSOME BIOGENESIS PROTEIN BMS1 HOMOLOG"/>
    <property type="match status" value="1"/>
</dbReference>
<dbReference type="PANTHER" id="PTHR12858">
    <property type="entry name" value="RIBOSOME BIOGENESIS PROTEIN"/>
    <property type="match status" value="1"/>
</dbReference>
<reference evidence="3 4" key="1">
    <citation type="journal article" date="2019" name="Sci. Data">
        <title>Hybrid genome assembly and annotation of Danionella translucida.</title>
        <authorList>
            <person name="Kadobianskyi M."/>
            <person name="Schulze L."/>
            <person name="Schuelke M."/>
            <person name="Judkewitz B."/>
        </authorList>
    </citation>
    <scope>NUCLEOTIDE SEQUENCE [LARGE SCALE GENOMIC DNA]</scope>
    <source>
        <strain evidence="3 4">Bolton</strain>
    </source>
</reference>
<dbReference type="Proteomes" id="UP000316079">
    <property type="component" value="Unassembled WGS sequence"/>
</dbReference>
<dbReference type="OrthoDB" id="10260897at2759"/>
<accession>A0A553RDZ2</accession>
<evidence type="ECO:0000259" key="2">
    <source>
        <dbReference type="SMART" id="SM01362"/>
    </source>
</evidence>
<gene>
    <name evidence="3" type="ORF">DNTS_004787</name>
</gene>
<name>A0A553RDZ2_9TELE</name>
<organism evidence="3 4">
    <name type="scientific">Danionella cerebrum</name>
    <dbReference type="NCBI Taxonomy" id="2873325"/>
    <lineage>
        <taxon>Eukaryota</taxon>
        <taxon>Metazoa</taxon>
        <taxon>Chordata</taxon>
        <taxon>Craniata</taxon>
        <taxon>Vertebrata</taxon>
        <taxon>Euteleostomi</taxon>
        <taxon>Actinopterygii</taxon>
        <taxon>Neopterygii</taxon>
        <taxon>Teleostei</taxon>
        <taxon>Ostariophysi</taxon>
        <taxon>Cypriniformes</taxon>
        <taxon>Danionidae</taxon>
        <taxon>Danioninae</taxon>
        <taxon>Danionella</taxon>
    </lineage>
</organism>
<dbReference type="STRING" id="623744.A0A553RDZ2"/>
<feature type="compositionally biased region" description="Basic residues" evidence="1">
    <location>
        <begin position="252"/>
        <end position="262"/>
    </location>
</feature>
<feature type="compositionally biased region" description="Basic and acidic residues" evidence="1">
    <location>
        <begin position="228"/>
        <end position="251"/>
    </location>
</feature>
<dbReference type="EMBL" id="SRMA01024438">
    <property type="protein sequence ID" value="TRZ00408.1"/>
    <property type="molecule type" value="Genomic_DNA"/>
</dbReference>
<evidence type="ECO:0000313" key="4">
    <source>
        <dbReference type="Proteomes" id="UP000316079"/>
    </source>
</evidence>
<proteinExistence type="predicted"/>
<feature type="region of interest" description="Disordered" evidence="1">
    <location>
        <begin position="178"/>
        <end position="205"/>
    </location>
</feature>
<dbReference type="InterPro" id="IPR007034">
    <property type="entry name" value="BMS1_TSR1_C"/>
</dbReference>
<feature type="domain" description="Ribosome biogenesis protein BMS1/TSR1 C-terminal" evidence="2">
    <location>
        <begin position="1"/>
        <end position="107"/>
    </location>
</feature>
<dbReference type="GO" id="GO:0000479">
    <property type="term" value="P:endonucleolytic cleavage of tricistronic rRNA transcript (SSU-rRNA, 5.8S rRNA, LSU-rRNA)"/>
    <property type="evidence" value="ECO:0007669"/>
    <property type="project" value="TreeGrafter"/>
</dbReference>
<dbReference type="AlphaFoldDB" id="A0A553RDZ2"/>